<dbReference type="RefSeq" id="WP_353476749.1">
    <property type="nucleotide sequence ID" value="NZ_CP123390.1"/>
</dbReference>
<evidence type="ECO:0000313" key="3">
    <source>
        <dbReference type="EMBL" id="XCC97871.1"/>
    </source>
</evidence>
<protein>
    <recommendedName>
        <fullName evidence="4">Adenylate cyclase</fullName>
    </recommendedName>
</protein>
<keyword evidence="2" id="KW-0812">Transmembrane</keyword>
<keyword evidence="3" id="KW-0614">Plasmid</keyword>
<reference evidence="3" key="1">
    <citation type="submission" date="2023-02" db="EMBL/GenBank/DDBJ databases">
        <title>Description and genomic characterization of Salipiger bruguierae sp. nov., isolated from the sediment of mangrove plant Bruguiera sexangula.</title>
        <authorList>
            <person name="Long M."/>
        </authorList>
    </citation>
    <scope>NUCLEOTIDE SEQUENCE</scope>
    <source>
        <strain evidence="3">H15</strain>
        <plasmid evidence="3">unnamed5</plasmid>
    </source>
</reference>
<proteinExistence type="predicted"/>
<keyword evidence="2" id="KW-0472">Membrane</keyword>
<geneLocation type="plasmid" evidence="3">
    <name>unnamed5</name>
</geneLocation>
<gene>
    <name evidence="3" type="ORF">PVT71_29035</name>
</gene>
<keyword evidence="2" id="KW-1133">Transmembrane helix</keyword>
<feature type="transmembrane region" description="Helical" evidence="2">
    <location>
        <begin position="151"/>
        <end position="174"/>
    </location>
</feature>
<evidence type="ECO:0008006" key="4">
    <source>
        <dbReference type="Google" id="ProtNLM"/>
    </source>
</evidence>
<evidence type="ECO:0000256" key="2">
    <source>
        <dbReference type="SAM" id="Phobius"/>
    </source>
</evidence>
<name>A0AAU8AT85_9RHOB</name>
<evidence type="ECO:0000256" key="1">
    <source>
        <dbReference type="SAM" id="MobiDB-lite"/>
    </source>
</evidence>
<organism evidence="3">
    <name type="scientific">Alloyangia sp. H15</name>
    <dbReference type="NCBI Taxonomy" id="3029062"/>
    <lineage>
        <taxon>Bacteria</taxon>
        <taxon>Pseudomonadati</taxon>
        <taxon>Pseudomonadota</taxon>
        <taxon>Alphaproteobacteria</taxon>
        <taxon>Rhodobacterales</taxon>
        <taxon>Roseobacteraceae</taxon>
        <taxon>Alloyangia</taxon>
    </lineage>
</organism>
<dbReference type="EMBL" id="CP123390">
    <property type="protein sequence ID" value="XCC97871.1"/>
    <property type="molecule type" value="Genomic_DNA"/>
</dbReference>
<dbReference type="Gene3D" id="1.25.40.10">
    <property type="entry name" value="Tetratricopeptide repeat domain"/>
    <property type="match status" value="1"/>
</dbReference>
<feature type="region of interest" description="Disordered" evidence="1">
    <location>
        <begin position="1"/>
        <end position="23"/>
    </location>
</feature>
<sequence>MSEISPAQSPAATDADPDGSDEKVRKQLQRMLVGAALSSSSTRIRLFEYIVEETLAGRHDRLRGDVIAFEVFQRGNDFDPQIDPVVRIEARRLRKEIDTYYLGDGRDDPVVISVPKGAYVAEFSFQDMPTPAPSNDSGITKHSRPSDRNIALLWLAVFAALILGAAAIPAIMGLRLSELPSANSPRQLAVPPGLAIAPFQIRGSSEDDLYFAQGISDQLVNDLQPFDTVRVFALPANRAQLTDGDLATLRTDHQIDYVLSGSYRSPEEGASGRLVVQLLQTDGKVVWSRSDNLTRTASDFLAVQDRIASGIATEIGQTYGVVWGQMRRVILDRPLPSEGTFGCLLLAHAYRRSLEPDLRHRALECLRTATDREPSNAEGWAMFALVTRDQAVMEAEGGGSRDELLERALAAAQHAVALDPQNILALQAHASLLHTMGQYDAAEATMRSALVLNPNDPESLHQLGWRLAVRGELEKGTEFIRQAIARSIDPPGRYYNLLAVSALMAGRYDEMLAPAAISASANSVVGLALSAIANDRAADGSPEIVIEAIKKLKTTGTPMAKAPRDYLQSHGVNQEIADTIVSGMIDAGWSPD</sequence>
<dbReference type="InterPro" id="IPR011990">
    <property type="entry name" value="TPR-like_helical_dom_sf"/>
</dbReference>
<dbReference type="AlphaFoldDB" id="A0AAU8AT85"/>
<accession>A0AAU8AT85</accession>
<feature type="compositionally biased region" description="Polar residues" evidence="1">
    <location>
        <begin position="1"/>
        <end position="11"/>
    </location>
</feature>
<dbReference type="SUPFAM" id="SSF48452">
    <property type="entry name" value="TPR-like"/>
    <property type="match status" value="1"/>
</dbReference>